<comment type="caution">
    <text evidence="2">The sequence shown here is derived from an EMBL/GenBank/DDBJ whole genome shotgun (WGS) entry which is preliminary data.</text>
</comment>
<keyword evidence="1" id="KW-0812">Transmembrane</keyword>
<keyword evidence="3" id="KW-1185">Reference proteome</keyword>
<gene>
    <name evidence="2" type="ORF">DLM77_00260</name>
</gene>
<dbReference type="PANTHER" id="PTHR43471">
    <property type="entry name" value="ABC TRANSPORTER PERMEASE"/>
    <property type="match status" value="1"/>
</dbReference>
<dbReference type="Proteomes" id="UP000285569">
    <property type="component" value="Unassembled WGS sequence"/>
</dbReference>
<evidence type="ECO:0000313" key="2">
    <source>
        <dbReference type="EMBL" id="RHX81943.1"/>
    </source>
</evidence>
<feature type="transmembrane region" description="Helical" evidence="1">
    <location>
        <begin position="31"/>
        <end position="54"/>
    </location>
</feature>
<feature type="transmembrane region" description="Helical" evidence="1">
    <location>
        <begin position="178"/>
        <end position="197"/>
    </location>
</feature>
<feature type="transmembrane region" description="Helical" evidence="1">
    <location>
        <begin position="66"/>
        <end position="89"/>
    </location>
</feature>
<sequence length="275" mass="31232">MNNLLSQFQDQFPKIFSIAFLTLRETLRKRIVYFIFIISALFLFLNFTCQIQIGGQDQSGNPDFQIYIVFLFFAFWNTVLALFLPISLLGEELENKTYIPILSRPVSPLTYVCGKSLGVLALIFANGVFLIGTYLVKQQFGGGALSWDLLKACLTMFFVFYFLILFGFVGVLAFGKNAAFFGGLALLVFTTFLDLFIYESAAASMVQTSDLKKQILEIFYWILPQEGTVFFYSSSLLAKSLSQVHYYGEYSLIQIGVWILLSFVLAKVILDRKEL</sequence>
<accession>A0ABX9M7B1</accession>
<dbReference type="PANTHER" id="PTHR43471:SF10">
    <property type="entry name" value="SLL1107 PROTEIN"/>
    <property type="match status" value="1"/>
</dbReference>
<keyword evidence="1" id="KW-0472">Membrane</keyword>
<organism evidence="2 3">
    <name type="scientific">Leptospira yasudae</name>
    <dbReference type="NCBI Taxonomy" id="2202201"/>
    <lineage>
        <taxon>Bacteria</taxon>
        <taxon>Pseudomonadati</taxon>
        <taxon>Spirochaetota</taxon>
        <taxon>Spirochaetia</taxon>
        <taxon>Leptospirales</taxon>
        <taxon>Leptospiraceae</taxon>
        <taxon>Leptospira</taxon>
    </lineage>
</organism>
<feature type="transmembrane region" description="Helical" evidence="1">
    <location>
        <begin position="148"/>
        <end position="172"/>
    </location>
</feature>
<dbReference type="RefSeq" id="WP_118954084.1">
    <property type="nucleotide sequence ID" value="NZ_QHCR01000001.1"/>
</dbReference>
<reference evidence="2 3" key="2">
    <citation type="journal article" date="2020" name="Int. J. Syst. Evol. Microbiol.">
        <title>Leptospira yasudae sp. nov. and Leptospira stimsonii sp. nov., two new species of the pathogenic group isolated from environmental sources.</title>
        <authorList>
            <person name="Casanovas-Massana A."/>
            <person name="Hamond C."/>
            <person name="Santos L.A."/>
            <person name="de Oliveira D."/>
            <person name="Hacker K.P."/>
            <person name="Balassiano I."/>
            <person name="Costa F."/>
            <person name="Medeiros M.A."/>
            <person name="Reis M.G."/>
            <person name="Ko A.I."/>
            <person name="Wunder E.A."/>
        </authorList>
    </citation>
    <scope>NUCLEOTIDE SEQUENCE [LARGE SCALE GENOMIC DNA]</scope>
    <source>
        <strain evidence="2 3">B21</strain>
    </source>
</reference>
<protein>
    <submittedName>
        <fullName evidence="2">ABC transporter permease</fullName>
    </submittedName>
</protein>
<evidence type="ECO:0000313" key="3">
    <source>
        <dbReference type="Proteomes" id="UP000285569"/>
    </source>
</evidence>
<reference evidence="3" key="1">
    <citation type="submission" date="2018-05" db="EMBL/GenBank/DDBJ databases">
        <title>Leptospira yasudae sp. nov. and Leptospira stimsonii sp. nov., two pathogenic species of the genus Leptospira isolated from environmental sources.</title>
        <authorList>
            <person name="Casanovas-Massana A."/>
            <person name="Hamond C."/>
            <person name="Santos L.A."/>
            <person name="Hacker K.P."/>
            <person name="Balassiano I."/>
            <person name="Medeiros M.A."/>
            <person name="Reis M.G."/>
            <person name="Ko A.I."/>
            <person name="Wunder E.A."/>
        </authorList>
    </citation>
    <scope>NUCLEOTIDE SEQUENCE [LARGE SCALE GENOMIC DNA]</scope>
    <source>
        <strain evidence="3">B21</strain>
    </source>
</reference>
<feature type="transmembrane region" description="Helical" evidence="1">
    <location>
        <begin position="109"/>
        <end position="136"/>
    </location>
</feature>
<dbReference type="EMBL" id="QHCR01000001">
    <property type="protein sequence ID" value="RHX81943.1"/>
    <property type="molecule type" value="Genomic_DNA"/>
</dbReference>
<feature type="transmembrane region" description="Helical" evidence="1">
    <location>
        <begin position="250"/>
        <end position="270"/>
    </location>
</feature>
<dbReference type="Pfam" id="PF12730">
    <property type="entry name" value="ABC2_membrane_4"/>
    <property type="match status" value="1"/>
</dbReference>
<proteinExistence type="predicted"/>
<name>A0ABX9M7B1_9LEPT</name>
<keyword evidence="1" id="KW-1133">Transmembrane helix</keyword>
<evidence type="ECO:0000256" key="1">
    <source>
        <dbReference type="SAM" id="Phobius"/>
    </source>
</evidence>